<name>X1HDG2_9ZZZZ</name>
<organism evidence="1">
    <name type="scientific">marine sediment metagenome</name>
    <dbReference type="NCBI Taxonomy" id="412755"/>
    <lineage>
        <taxon>unclassified sequences</taxon>
        <taxon>metagenomes</taxon>
        <taxon>ecological metagenomes</taxon>
    </lineage>
</organism>
<proteinExistence type="predicted"/>
<feature type="non-terminal residue" evidence="1">
    <location>
        <position position="1"/>
    </location>
</feature>
<dbReference type="EMBL" id="BARU01011281">
    <property type="protein sequence ID" value="GAH43353.1"/>
    <property type="molecule type" value="Genomic_DNA"/>
</dbReference>
<sequence length="29" mass="3162">AIPGDLYLGIRITGDEKFIRRGNGKTSNV</sequence>
<protein>
    <submittedName>
        <fullName evidence="1">Uncharacterized protein</fullName>
    </submittedName>
</protein>
<dbReference type="AlphaFoldDB" id="X1HDG2"/>
<comment type="caution">
    <text evidence="1">The sequence shown here is derived from an EMBL/GenBank/DDBJ whole genome shotgun (WGS) entry which is preliminary data.</text>
</comment>
<reference evidence="1" key="1">
    <citation type="journal article" date="2014" name="Front. Microbiol.">
        <title>High frequency of phylogenetically diverse reductive dehalogenase-homologous genes in deep subseafloor sedimentary metagenomes.</title>
        <authorList>
            <person name="Kawai M."/>
            <person name="Futagami T."/>
            <person name="Toyoda A."/>
            <person name="Takaki Y."/>
            <person name="Nishi S."/>
            <person name="Hori S."/>
            <person name="Arai W."/>
            <person name="Tsubouchi T."/>
            <person name="Morono Y."/>
            <person name="Uchiyama I."/>
            <person name="Ito T."/>
            <person name="Fujiyama A."/>
            <person name="Inagaki F."/>
            <person name="Takami H."/>
        </authorList>
    </citation>
    <scope>NUCLEOTIDE SEQUENCE</scope>
    <source>
        <strain evidence="1">Expedition CK06-06</strain>
    </source>
</reference>
<gene>
    <name evidence="1" type="ORF">S03H2_21234</name>
</gene>
<accession>X1HDG2</accession>
<evidence type="ECO:0000313" key="1">
    <source>
        <dbReference type="EMBL" id="GAH43353.1"/>
    </source>
</evidence>